<reference evidence="3 4" key="1">
    <citation type="submission" date="2017-07" db="EMBL/GenBank/DDBJ databases">
        <title>Tamlnaduibacter salinus (Mi-7) genome sequencing.</title>
        <authorList>
            <person name="Verma A."/>
            <person name="Krishnamurthi S."/>
        </authorList>
    </citation>
    <scope>NUCLEOTIDE SEQUENCE [LARGE SCALE GENOMIC DNA]</scope>
    <source>
        <strain evidence="3 4">Mi-7</strain>
    </source>
</reference>
<dbReference type="InterPro" id="IPR036265">
    <property type="entry name" value="HIT-like_sf"/>
</dbReference>
<dbReference type="InterPro" id="IPR026026">
    <property type="entry name" value="HIT_Hint"/>
</dbReference>
<sequence length="146" mass="16330">MAGEFALHERLAADTWPLTESRLSLLRLMNDQQYPWLLLVPKCPDVREIHELTEGDQHQLLNESSAIGRALLAEFGGDKLNVAALGNQVPQLHLHHVVRFEEDPAWPGPVWGVHPPLAYDGQTLVAMKERLRPVIDCFERAGSVGV</sequence>
<accession>A0A2A2I6F2</accession>
<dbReference type="InterPro" id="IPR011146">
    <property type="entry name" value="HIT-like"/>
</dbReference>
<dbReference type="PROSITE" id="PS51084">
    <property type="entry name" value="HIT_2"/>
    <property type="match status" value="1"/>
</dbReference>
<protein>
    <submittedName>
        <fullName evidence="3">HIT family protein</fullName>
    </submittedName>
</protein>
<dbReference type="Proteomes" id="UP000218332">
    <property type="component" value="Unassembled WGS sequence"/>
</dbReference>
<evidence type="ECO:0000256" key="1">
    <source>
        <dbReference type="PROSITE-ProRule" id="PRU00464"/>
    </source>
</evidence>
<organism evidence="3 4">
    <name type="scientific">Tamilnaduibacter salinus</name>
    <dbReference type="NCBI Taxonomy" id="1484056"/>
    <lineage>
        <taxon>Bacteria</taxon>
        <taxon>Pseudomonadati</taxon>
        <taxon>Pseudomonadota</taxon>
        <taxon>Gammaproteobacteria</taxon>
        <taxon>Pseudomonadales</taxon>
        <taxon>Marinobacteraceae</taxon>
        <taxon>Tamilnaduibacter</taxon>
    </lineage>
</organism>
<dbReference type="RefSeq" id="WP_095609985.1">
    <property type="nucleotide sequence ID" value="NZ_NMPM01000011.1"/>
</dbReference>
<dbReference type="EMBL" id="NMPM01000011">
    <property type="protein sequence ID" value="PAV26958.1"/>
    <property type="molecule type" value="Genomic_DNA"/>
</dbReference>
<dbReference type="AlphaFoldDB" id="A0A2A2I6F2"/>
<proteinExistence type="predicted"/>
<evidence type="ECO:0000259" key="2">
    <source>
        <dbReference type="PROSITE" id="PS51084"/>
    </source>
</evidence>
<evidence type="ECO:0000313" key="3">
    <source>
        <dbReference type="EMBL" id="PAV26958.1"/>
    </source>
</evidence>
<dbReference type="PIRSF" id="PIRSF000714">
    <property type="entry name" value="HIT"/>
    <property type="match status" value="1"/>
</dbReference>
<comment type="caution">
    <text evidence="1">Lacks conserved residue(s) required for the propagation of feature annotation.</text>
</comment>
<feature type="domain" description="HIT" evidence="2">
    <location>
        <begin position="37"/>
        <end position="106"/>
    </location>
</feature>
<name>A0A2A2I6F2_9GAMM</name>
<gene>
    <name evidence="3" type="ORF">CF392_02970</name>
</gene>
<dbReference type="SUPFAM" id="SSF54197">
    <property type="entry name" value="HIT-like"/>
    <property type="match status" value="1"/>
</dbReference>
<keyword evidence="4" id="KW-1185">Reference proteome</keyword>
<evidence type="ECO:0000313" key="4">
    <source>
        <dbReference type="Proteomes" id="UP000218332"/>
    </source>
</evidence>
<dbReference type="GO" id="GO:0003824">
    <property type="term" value="F:catalytic activity"/>
    <property type="evidence" value="ECO:0007669"/>
    <property type="project" value="InterPro"/>
</dbReference>
<dbReference type="Pfam" id="PF01230">
    <property type="entry name" value="HIT"/>
    <property type="match status" value="1"/>
</dbReference>
<comment type="caution">
    <text evidence="3">The sequence shown here is derived from an EMBL/GenBank/DDBJ whole genome shotgun (WGS) entry which is preliminary data.</text>
</comment>
<dbReference type="Gene3D" id="3.30.428.10">
    <property type="entry name" value="HIT-like"/>
    <property type="match status" value="1"/>
</dbReference>